<dbReference type="GO" id="GO:0015344">
    <property type="term" value="F:siderophore uptake transmembrane transporter activity"/>
    <property type="evidence" value="ECO:0007669"/>
    <property type="project" value="TreeGrafter"/>
</dbReference>
<evidence type="ECO:0000256" key="11">
    <source>
        <dbReference type="SAM" id="SignalP"/>
    </source>
</evidence>
<keyword evidence="6 11" id="KW-0732">Signal</keyword>
<keyword evidence="10" id="KW-0998">Cell outer membrane</keyword>
<evidence type="ECO:0000256" key="4">
    <source>
        <dbReference type="ARBA" id="ARBA00022496"/>
    </source>
</evidence>
<accession>A0AAF0CNN0</accession>
<evidence type="ECO:0000256" key="10">
    <source>
        <dbReference type="ARBA" id="ARBA00023237"/>
    </source>
</evidence>
<evidence type="ECO:0000256" key="6">
    <source>
        <dbReference type="ARBA" id="ARBA00022729"/>
    </source>
</evidence>
<dbReference type="RefSeq" id="WP_330930017.1">
    <property type="nucleotide sequence ID" value="NZ_CP119075.1"/>
</dbReference>
<keyword evidence="7" id="KW-0408">Iron</keyword>
<dbReference type="Gene3D" id="2.40.170.20">
    <property type="entry name" value="TonB-dependent receptor, beta-barrel domain"/>
    <property type="match status" value="1"/>
</dbReference>
<proteinExistence type="predicted"/>
<keyword evidence="8" id="KW-0406">Ion transport</keyword>
<feature type="chain" id="PRO_5042036083" evidence="11">
    <location>
        <begin position="35"/>
        <end position="972"/>
    </location>
</feature>
<organism evidence="13 14">
    <name type="scientific">Synoicihabitans lomoniglobus</name>
    <dbReference type="NCBI Taxonomy" id="2909285"/>
    <lineage>
        <taxon>Bacteria</taxon>
        <taxon>Pseudomonadati</taxon>
        <taxon>Verrucomicrobiota</taxon>
        <taxon>Opitutia</taxon>
        <taxon>Opitutales</taxon>
        <taxon>Opitutaceae</taxon>
        <taxon>Synoicihabitans</taxon>
    </lineage>
</organism>
<dbReference type="Proteomes" id="UP001218638">
    <property type="component" value="Chromosome"/>
</dbReference>
<keyword evidence="4" id="KW-0410">Iron transport</keyword>
<evidence type="ECO:0000313" key="13">
    <source>
        <dbReference type="EMBL" id="WED64731.1"/>
    </source>
</evidence>
<dbReference type="PANTHER" id="PTHR32552">
    <property type="entry name" value="FERRICHROME IRON RECEPTOR-RELATED"/>
    <property type="match status" value="1"/>
</dbReference>
<keyword evidence="14" id="KW-1185">Reference proteome</keyword>
<dbReference type="SUPFAM" id="SSF56935">
    <property type="entry name" value="Porins"/>
    <property type="match status" value="1"/>
</dbReference>
<dbReference type="PANTHER" id="PTHR32552:SF68">
    <property type="entry name" value="FERRICHROME OUTER MEMBRANE TRANSPORTER_PHAGE RECEPTOR"/>
    <property type="match status" value="1"/>
</dbReference>
<dbReference type="InterPro" id="IPR036942">
    <property type="entry name" value="Beta-barrel_TonB_sf"/>
</dbReference>
<keyword evidence="5" id="KW-0812">Transmembrane</keyword>
<dbReference type="Pfam" id="PF07715">
    <property type="entry name" value="Plug"/>
    <property type="match status" value="1"/>
</dbReference>
<reference evidence="13" key="1">
    <citation type="submission" date="2023-03" db="EMBL/GenBank/DDBJ databases">
        <title>Lomoglobus Profundus gen. nov., sp. nov., a novel member of the phylum Verrucomicrobia, isolated from deep-marine sediment of South China Sea.</title>
        <authorList>
            <person name="Ahmad T."/>
            <person name="Ishaq S.E."/>
            <person name="Wang F."/>
        </authorList>
    </citation>
    <scope>NUCLEOTIDE SEQUENCE</scope>
    <source>
        <strain evidence="13">LMO-M01</strain>
    </source>
</reference>
<dbReference type="KEGG" id="slom:PXH66_20500"/>
<keyword evidence="3" id="KW-1134">Transmembrane beta strand</keyword>
<keyword evidence="13" id="KW-0675">Receptor</keyword>
<evidence type="ECO:0000256" key="9">
    <source>
        <dbReference type="ARBA" id="ARBA00023136"/>
    </source>
</evidence>
<evidence type="ECO:0000256" key="5">
    <source>
        <dbReference type="ARBA" id="ARBA00022692"/>
    </source>
</evidence>
<dbReference type="GO" id="GO:0009279">
    <property type="term" value="C:cell outer membrane"/>
    <property type="evidence" value="ECO:0007669"/>
    <property type="project" value="UniProtKB-SubCell"/>
</dbReference>
<dbReference type="AlphaFoldDB" id="A0AAF0CNN0"/>
<evidence type="ECO:0000259" key="12">
    <source>
        <dbReference type="Pfam" id="PF07715"/>
    </source>
</evidence>
<dbReference type="EMBL" id="CP119075">
    <property type="protein sequence ID" value="WED64731.1"/>
    <property type="molecule type" value="Genomic_DNA"/>
</dbReference>
<feature type="domain" description="TonB-dependent receptor plug" evidence="12">
    <location>
        <begin position="76"/>
        <end position="180"/>
    </location>
</feature>
<evidence type="ECO:0000256" key="2">
    <source>
        <dbReference type="ARBA" id="ARBA00022448"/>
    </source>
</evidence>
<keyword evidence="2" id="KW-0813">Transport</keyword>
<sequence length="972" mass="109018">MNYLHAPRFRRQRGVSHAITSLLSICILALPALAQTTPPAGEEDVVELSPFTVTTSNDHGYMANSTLAGSRTNTELKDIANPLDIITKELIADMAVEDIQDLTLFANGVSPNAAGDYNSDGQEREVWNYNYMEIRGFKVGSATRNFMDLNAQFEAYNSERVEFSKGPNSILFGAGSPGGTTNYATKVAGLQRNAYSIQHRTDDLGSQRVSVDLNQVIAPDTLGLRLNALWEDQNFYRHPAYETQHAWNLTGKWKPTPDTTVTIGHEMRDSERASPRGIFAADRVSAWLDAGSPIVTAVPSNNRVVIGGSESPQSAADNGMVTMNSDNWILDSDGVLRNTRRTARGTDTFANAIRLDTVATGFDFPTDVWVGGPNGINDSKWNITEFNVTQRISDDFYIDLSYGHTDNDIRQGNSVSSYLFVDTNDFGANTHPGELYAESRPFRIDRGIDIDDIRATASYNLRLTETNKWLGDHQLAAMYEYNDREEWMDNGRLTLVQTPDGPITGSLTGGQVAFYLRDYLNLASGKNAMYDYRNIYYSDGISQDGYVAKFLRRESWAALHTLTKQDSVLAVLQSRWLQNRLITTAGWRQDKRVAYDAPFTADPVTGMRIPVEVDRGTPDGRDDPKYASFINPPTYVQGISRNYGAVFHATDWLSFTYNHATNFSPRTETRDLYGEYVKASTGESNDYGIRLSLLDNRLSLSLIHYETSELNSVTNGSAINTPMKIMKQAEQILVDNGIQATNPLDLDGNFTTADRTATGEELLLIGNPTRNWSFRLSASRLINEQRNIAPDIRAYFAERIPYYQSQDQSLTAIGENSNLAVRIEQAQTQFALLETRERVRVFPASEYNARLTAKYNFDSDSKFKGLSLGSNLRWNSAPVIGYFKTVDGVFDVNRSYKGDDTMITDVFLTYQHKLPRDIMWKVQLNIKNIFDNDDPIPVAAINDDDTANFNWVPYRYRPQDGRVFTITNTFSF</sequence>
<protein>
    <submittedName>
        <fullName evidence="13">TonB-dependent receptor plug domain-containing protein</fullName>
    </submittedName>
</protein>
<keyword evidence="9" id="KW-0472">Membrane</keyword>
<dbReference type="Gene3D" id="2.170.130.10">
    <property type="entry name" value="TonB-dependent receptor, plug domain"/>
    <property type="match status" value="1"/>
</dbReference>
<name>A0AAF0CNN0_9BACT</name>
<dbReference type="InterPro" id="IPR037066">
    <property type="entry name" value="Plug_dom_sf"/>
</dbReference>
<feature type="signal peptide" evidence="11">
    <location>
        <begin position="1"/>
        <end position="34"/>
    </location>
</feature>
<comment type="subcellular location">
    <subcellularLocation>
        <location evidence="1">Cell outer membrane</location>
        <topology evidence="1">Multi-pass membrane protein</topology>
    </subcellularLocation>
</comment>
<gene>
    <name evidence="13" type="ORF">PXH66_20500</name>
</gene>
<evidence type="ECO:0000256" key="3">
    <source>
        <dbReference type="ARBA" id="ARBA00022452"/>
    </source>
</evidence>
<dbReference type="InterPro" id="IPR039426">
    <property type="entry name" value="TonB-dep_rcpt-like"/>
</dbReference>
<evidence type="ECO:0000256" key="7">
    <source>
        <dbReference type="ARBA" id="ARBA00023004"/>
    </source>
</evidence>
<evidence type="ECO:0000256" key="1">
    <source>
        <dbReference type="ARBA" id="ARBA00004571"/>
    </source>
</evidence>
<dbReference type="InterPro" id="IPR012910">
    <property type="entry name" value="Plug_dom"/>
</dbReference>
<evidence type="ECO:0000256" key="8">
    <source>
        <dbReference type="ARBA" id="ARBA00023065"/>
    </source>
</evidence>
<evidence type="ECO:0000313" key="14">
    <source>
        <dbReference type="Proteomes" id="UP001218638"/>
    </source>
</evidence>